<dbReference type="SMART" id="SM00729">
    <property type="entry name" value="Elp3"/>
    <property type="match status" value="1"/>
</dbReference>
<dbReference type="EMBL" id="DRNB01000055">
    <property type="protein sequence ID" value="HHJ63594.1"/>
    <property type="molecule type" value="Genomic_DNA"/>
</dbReference>
<evidence type="ECO:0000259" key="1">
    <source>
        <dbReference type="PROSITE" id="PS51918"/>
    </source>
</evidence>
<dbReference type="Gene3D" id="3.30.750.200">
    <property type="match status" value="1"/>
</dbReference>
<evidence type="ECO:0000313" key="2">
    <source>
        <dbReference type="EMBL" id="HHJ63594.1"/>
    </source>
</evidence>
<dbReference type="GO" id="GO:0005737">
    <property type="term" value="C:cytoplasm"/>
    <property type="evidence" value="ECO:0007669"/>
    <property type="project" value="TreeGrafter"/>
</dbReference>
<feature type="domain" description="Radical SAM core" evidence="1">
    <location>
        <begin position="1"/>
        <end position="155"/>
    </location>
</feature>
<comment type="caution">
    <text evidence="2">The sequence shown here is derived from an EMBL/GenBank/DDBJ whole genome shotgun (WGS) entry which is preliminary data.</text>
</comment>
<dbReference type="Proteomes" id="UP000885792">
    <property type="component" value="Unassembled WGS sequence"/>
</dbReference>
<dbReference type="InterPro" id="IPR007197">
    <property type="entry name" value="rSAM"/>
</dbReference>
<dbReference type="InterPro" id="IPR006638">
    <property type="entry name" value="Elp3/MiaA/NifB-like_rSAM"/>
</dbReference>
<reference evidence="2" key="1">
    <citation type="journal article" date="2020" name="mSystems">
        <title>Genome- and Community-Level Interaction Insights into Carbon Utilization and Element Cycling Functions of Hydrothermarchaeota in Hydrothermal Sediment.</title>
        <authorList>
            <person name="Zhou Z."/>
            <person name="Liu Y."/>
            <person name="Xu W."/>
            <person name="Pan J."/>
            <person name="Luo Z.H."/>
            <person name="Li M."/>
        </authorList>
    </citation>
    <scope>NUCLEOTIDE SEQUENCE [LARGE SCALE GENOMIC DNA]</scope>
    <source>
        <strain evidence="2">HyVt-501</strain>
    </source>
</reference>
<dbReference type="PANTHER" id="PTHR13932">
    <property type="entry name" value="COPROPORPHYRINIGEN III OXIDASE"/>
    <property type="match status" value="1"/>
</dbReference>
<organism evidence="2">
    <name type="scientific">Aquifex aeolicus</name>
    <dbReference type="NCBI Taxonomy" id="63363"/>
    <lineage>
        <taxon>Bacteria</taxon>
        <taxon>Pseudomonadati</taxon>
        <taxon>Aquificota</taxon>
        <taxon>Aquificia</taxon>
        <taxon>Aquificales</taxon>
        <taxon>Aquificaceae</taxon>
        <taxon>Aquifex</taxon>
    </lineage>
</organism>
<dbReference type="AlphaFoldDB" id="A0A7C5Q1G2"/>
<proteinExistence type="predicted"/>
<dbReference type="InterPro" id="IPR058240">
    <property type="entry name" value="rSAM_sf"/>
</dbReference>
<dbReference type="GO" id="GO:0006779">
    <property type="term" value="P:porphyrin-containing compound biosynthetic process"/>
    <property type="evidence" value="ECO:0007669"/>
    <property type="project" value="TreeGrafter"/>
</dbReference>
<dbReference type="SUPFAM" id="SSF102114">
    <property type="entry name" value="Radical SAM enzymes"/>
    <property type="match status" value="1"/>
</dbReference>
<name>A0A7C5Q1G2_AQUAO</name>
<dbReference type="Pfam" id="PF04055">
    <property type="entry name" value="Radical_SAM"/>
    <property type="match status" value="1"/>
</dbReference>
<dbReference type="GO" id="GO:0003824">
    <property type="term" value="F:catalytic activity"/>
    <property type="evidence" value="ECO:0007669"/>
    <property type="project" value="InterPro"/>
</dbReference>
<accession>A0A7C5Q1G2</accession>
<dbReference type="GO" id="GO:0051539">
    <property type="term" value="F:4 iron, 4 sulfur cluster binding"/>
    <property type="evidence" value="ECO:0007669"/>
    <property type="project" value="TreeGrafter"/>
</dbReference>
<dbReference type="PROSITE" id="PS51918">
    <property type="entry name" value="RADICAL_SAM"/>
    <property type="match status" value="1"/>
</dbReference>
<gene>
    <name evidence="2" type="ORF">ENJ61_01670</name>
</gene>
<dbReference type="CDD" id="cd01335">
    <property type="entry name" value="Radical_SAM"/>
    <property type="match status" value="1"/>
</dbReference>
<feature type="non-terminal residue" evidence="2">
    <location>
        <position position="1"/>
    </location>
</feature>
<dbReference type="InterPro" id="IPR034505">
    <property type="entry name" value="Coproporphyrinogen-III_oxidase"/>
</dbReference>
<sequence>ALVDELHRVLDLSALKEFTVECNPENYSYREFRELLSIGVNRVSIGVQSFTPKGLRTLGRSHSAEKAVEAVISAREAGFENVSLDLIYGYPDQEPSDLRQELRWIEELRPTHLSAYLLTLHEGTPLHLRVHRGELSLPSEEELCRLHGILSDGLRELGYERYEISNWSLPGYRCRHNLVYWNLEEFFGLGVSAWGFVEGRRYCNLKDLAGYRRRILEGRRPLKTEIPLSEEELFEEFLMLRLRLRRGLPHRYRHLIPPHLRGFFEEGGEGIGIREEYLLLSDEIITEVLLYNSHRNARR</sequence>
<dbReference type="PANTHER" id="PTHR13932:SF5">
    <property type="entry name" value="RADICAL S-ADENOSYL METHIONINE DOMAIN-CONTAINING PROTEIN 1, MITOCHONDRIAL"/>
    <property type="match status" value="1"/>
</dbReference>
<protein>
    <submittedName>
        <fullName evidence="2">Coproporphyrinogen III oxidase family protein</fullName>
    </submittedName>
</protein>